<reference evidence="2 3" key="1">
    <citation type="submission" date="2019-10" db="EMBL/GenBank/DDBJ databases">
        <title>Rubrobacter sp nov SCSIO 52915 isolated from a deep-sea sediment in the South China Sea.</title>
        <authorList>
            <person name="Chen R.W."/>
        </authorList>
    </citation>
    <scope>NUCLEOTIDE SEQUENCE [LARGE SCALE GENOMIC DNA]</scope>
    <source>
        <strain evidence="2 3">SCSIO 52915</strain>
    </source>
</reference>
<evidence type="ECO:0000313" key="3">
    <source>
        <dbReference type="Proteomes" id="UP000502706"/>
    </source>
</evidence>
<dbReference type="AlphaFoldDB" id="A0A6G8PTC7"/>
<accession>A0A6G8PTC7</accession>
<dbReference type="KEGG" id="rmar:GBA65_01860"/>
<dbReference type="InterPro" id="IPR054485">
    <property type="entry name" value="FlK-like_dom"/>
</dbReference>
<organism evidence="2 3">
    <name type="scientific">Rubrobacter marinus</name>
    <dbReference type="NCBI Taxonomy" id="2653852"/>
    <lineage>
        <taxon>Bacteria</taxon>
        <taxon>Bacillati</taxon>
        <taxon>Actinomycetota</taxon>
        <taxon>Rubrobacteria</taxon>
        <taxon>Rubrobacterales</taxon>
        <taxon>Rubrobacteraceae</taxon>
        <taxon>Rubrobacter</taxon>
    </lineage>
</organism>
<evidence type="ECO:0000313" key="2">
    <source>
        <dbReference type="EMBL" id="QIN77457.1"/>
    </source>
</evidence>
<dbReference type="SUPFAM" id="SSF54637">
    <property type="entry name" value="Thioesterase/thiol ester dehydrase-isomerase"/>
    <property type="match status" value="1"/>
</dbReference>
<feature type="domain" description="Fluoroacetyl-CoA-specific thioesterase-like" evidence="1">
    <location>
        <begin position="3"/>
        <end position="105"/>
    </location>
</feature>
<evidence type="ECO:0000259" key="1">
    <source>
        <dbReference type="Pfam" id="PF22636"/>
    </source>
</evidence>
<sequence>MVVGDDDTATMGSGEVSALATPRLLALAAAATVAALAGHLPEHETSVGTRVELEHLRATGVGKRVAAHAELVGIAGWLLRFTVRAEDGEGLLVGRGEVTRAVVDRKRFASRLD</sequence>
<keyword evidence="3" id="KW-1185">Reference proteome</keyword>
<name>A0A6G8PTC7_9ACTN</name>
<dbReference type="InterPro" id="IPR029069">
    <property type="entry name" value="HotDog_dom_sf"/>
</dbReference>
<dbReference type="Proteomes" id="UP000502706">
    <property type="component" value="Chromosome"/>
</dbReference>
<proteinExistence type="predicted"/>
<dbReference type="Pfam" id="PF22636">
    <property type="entry name" value="FlK"/>
    <property type="match status" value="1"/>
</dbReference>
<dbReference type="PANTHER" id="PTHR36934">
    <property type="entry name" value="BLR0278 PROTEIN"/>
    <property type="match status" value="1"/>
</dbReference>
<dbReference type="EMBL" id="CP045121">
    <property type="protein sequence ID" value="QIN77457.1"/>
    <property type="molecule type" value="Genomic_DNA"/>
</dbReference>
<dbReference type="InterPro" id="IPR025540">
    <property type="entry name" value="FlK"/>
</dbReference>
<protein>
    <submittedName>
        <fullName evidence="2">Thioesterase</fullName>
    </submittedName>
</protein>
<gene>
    <name evidence="2" type="ORF">GBA65_01860</name>
</gene>
<dbReference type="PANTHER" id="PTHR36934:SF1">
    <property type="entry name" value="THIOESTERASE DOMAIN-CONTAINING PROTEIN"/>
    <property type="match status" value="1"/>
</dbReference>
<dbReference type="Gene3D" id="3.10.129.10">
    <property type="entry name" value="Hotdog Thioesterase"/>
    <property type="match status" value="1"/>
</dbReference>
<dbReference type="RefSeq" id="WP_166395139.1">
    <property type="nucleotide sequence ID" value="NZ_CP045121.1"/>
</dbReference>